<dbReference type="Proteomes" id="UP001385892">
    <property type="component" value="Unassembled WGS sequence"/>
</dbReference>
<evidence type="ECO:0000256" key="1">
    <source>
        <dbReference type="ARBA" id="ARBA00006987"/>
    </source>
</evidence>
<dbReference type="Pfam" id="PF03401">
    <property type="entry name" value="TctC"/>
    <property type="match status" value="1"/>
</dbReference>
<dbReference type="RefSeq" id="WP_340347653.1">
    <property type="nucleotide sequence ID" value="NZ_JBBKZT010000028.1"/>
</dbReference>
<feature type="signal peptide" evidence="2">
    <location>
        <begin position="1"/>
        <end position="32"/>
    </location>
</feature>
<dbReference type="InterPro" id="IPR005064">
    <property type="entry name" value="BUG"/>
</dbReference>
<organism evidence="3 4">
    <name type="scientific">Variovorax rhizosphaerae</name>
    <dbReference type="NCBI Taxonomy" id="1836200"/>
    <lineage>
        <taxon>Bacteria</taxon>
        <taxon>Pseudomonadati</taxon>
        <taxon>Pseudomonadota</taxon>
        <taxon>Betaproteobacteria</taxon>
        <taxon>Burkholderiales</taxon>
        <taxon>Comamonadaceae</taxon>
        <taxon>Variovorax</taxon>
    </lineage>
</organism>
<keyword evidence="2" id="KW-0732">Signal</keyword>
<dbReference type="PANTHER" id="PTHR42928:SF5">
    <property type="entry name" value="BLR1237 PROTEIN"/>
    <property type="match status" value="1"/>
</dbReference>
<evidence type="ECO:0000313" key="3">
    <source>
        <dbReference type="EMBL" id="MEJ8851857.1"/>
    </source>
</evidence>
<accession>A0ABU8WZF0</accession>
<comment type="caution">
    <text evidence="3">The sequence shown here is derived from an EMBL/GenBank/DDBJ whole genome shotgun (WGS) entry which is preliminary data.</text>
</comment>
<keyword evidence="4" id="KW-1185">Reference proteome</keyword>
<sequence>MRFNNGKFAIATLMRAAALATWACGVVSGAIAADAYPTRPITLFVPFAGGGSADILGRVLANSLTETLKQPVVVDNRTGAGGLVGTSLVAKAPDDGYMLLLATDSLYAINPALYGKKAEDAMAALTPVAHLAEAPLVIAVNSASPVNDFAGLLKQAKASSAPLSFGTPGVGTDHHLLGELIAKSGQVRLNHVPYRGAGAALGDLAGGQIDMLITLVSTAQPMVAAGKIKLVGVATTKVYEAQPQIPRMGQILPGTDMLVSYSLMAPKSTPAPIVARLNEAVGITLRNPSVGSKLAELGLTPTGGTVADFAKRMQAERKQREGIIRDADVKLVE</sequence>
<dbReference type="Gene3D" id="3.40.190.10">
    <property type="entry name" value="Periplasmic binding protein-like II"/>
    <property type="match status" value="1"/>
</dbReference>
<dbReference type="PANTHER" id="PTHR42928">
    <property type="entry name" value="TRICARBOXYLATE-BINDING PROTEIN"/>
    <property type="match status" value="1"/>
</dbReference>
<proteinExistence type="inferred from homology"/>
<evidence type="ECO:0000256" key="2">
    <source>
        <dbReference type="SAM" id="SignalP"/>
    </source>
</evidence>
<dbReference type="InterPro" id="IPR042100">
    <property type="entry name" value="Bug_dom1"/>
</dbReference>
<name>A0ABU8WZF0_9BURK</name>
<feature type="chain" id="PRO_5046238009" evidence="2">
    <location>
        <begin position="33"/>
        <end position="333"/>
    </location>
</feature>
<dbReference type="SUPFAM" id="SSF53850">
    <property type="entry name" value="Periplasmic binding protein-like II"/>
    <property type="match status" value="1"/>
</dbReference>
<gene>
    <name evidence="3" type="ORF">WKW82_34880</name>
</gene>
<evidence type="ECO:0000313" key="4">
    <source>
        <dbReference type="Proteomes" id="UP001385892"/>
    </source>
</evidence>
<reference evidence="3 4" key="1">
    <citation type="submission" date="2024-03" db="EMBL/GenBank/DDBJ databases">
        <title>Novel species of the genus Variovorax.</title>
        <authorList>
            <person name="Liu Q."/>
            <person name="Xin Y.-H."/>
        </authorList>
    </citation>
    <scope>NUCLEOTIDE SEQUENCE [LARGE SCALE GENOMIC DNA]</scope>
    <source>
        <strain evidence="3 4">KACC 18900</strain>
    </source>
</reference>
<dbReference type="PIRSF" id="PIRSF017082">
    <property type="entry name" value="YflP"/>
    <property type="match status" value="1"/>
</dbReference>
<protein>
    <submittedName>
        <fullName evidence="3">Tripartite tricarboxylate transporter substrate-binding protein</fullName>
    </submittedName>
</protein>
<dbReference type="Gene3D" id="3.40.190.150">
    <property type="entry name" value="Bordetella uptake gene, domain 1"/>
    <property type="match status" value="1"/>
</dbReference>
<comment type="similarity">
    <text evidence="1">Belongs to the UPF0065 (bug) family.</text>
</comment>
<dbReference type="EMBL" id="JBBKZT010000028">
    <property type="protein sequence ID" value="MEJ8851857.1"/>
    <property type="molecule type" value="Genomic_DNA"/>
</dbReference>